<evidence type="ECO:0000256" key="3">
    <source>
        <dbReference type="PIRSR" id="PIRSR600101-1"/>
    </source>
</evidence>
<feature type="binding site" evidence="4">
    <location>
        <begin position="1048"/>
        <end position="1049"/>
    </location>
    <ligand>
        <name>L-glutamate</name>
        <dbReference type="ChEBI" id="CHEBI:29985"/>
    </ligand>
</feature>
<evidence type="ECO:0000256" key="1">
    <source>
        <dbReference type="ARBA" id="ARBA00009381"/>
    </source>
</evidence>
<dbReference type="WBParaSite" id="maker-uti_cns_0001226-snap-gene-1.13-mRNA-1">
    <property type="protein sequence ID" value="maker-uti_cns_0001226-snap-gene-1.13-mRNA-1"/>
    <property type="gene ID" value="maker-uti_cns_0001226-snap-gene-1.13"/>
</dbReference>
<name>A0A1I8G993_9PLAT</name>
<evidence type="ECO:0000313" key="6">
    <source>
        <dbReference type="Proteomes" id="UP000095280"/>
    </source>
</evidence>
<keyword evidence="5" id="KW-1133">Transmembrane helix</keyword>
<evidence type="ECO:0000256" key="5">
    <source>
        <dbReference type="SAM" id="Phobius"/>
    </source>
</evidence>
<keyword evidence="5" id="KW-0472">Membrane</keyword>
<sequence length="1263" mass="136364">MDAGVATVLCVGVSNFHSAGIGGGSFLVYYNRTSKTATAFDFRESAPAAAYRDMYNSTSGLPSNASLYGGLAIGVPGEVAGLAAAHAAHGRLPWRSVVEPVSRVLREGQRVSRPLADAIATVYPRVPDVAPFKVLKNWMVNPNTNKPYRAGELLVDHAMASTMDKIASDPQSFYNGSLADDILQEVRAAGGNITKDDLMKYQTRRLTPLTATLPSKGLTLYSLPPPSSGAVLSLILGIMDGYAGDSAKRGRRRMATSTFSTSFKFAYAKRSGLGDAAFVNVTELVANMTSSSYASELRSRITDDATHDINYYGPMFEWKEDSGTTHVSLVDSDGNAVAVTSTINTYFGSLVRGEKTGIVYNNEMDDFSQPNRTNYYGLPPSPTNFIAANKRPMSSMAPVIVVNADGHVQFVSGASGGSRITTAIAYTLARQLYLNETVKAAVDSYRLHHQLLPNVLNYNPAKCDPPESIKQRLRQKGHKVQPFSSTSVVEGIQRLSGGQLQANADFRKPSKTGEESSNISTVRMAGDLFEKVRNKSSFVRLRGRASHSEHNCILKLTDRRQMHPSQISKYVFALLAAVITALTVLVIVFVSLYLRCINDEATNKTETSEWQNNCVSDSTKDIYQYNAISADSAVCSTIGDYVLNILGGNAMDAGVATLLCVGVSNFQSAGIGGGSFLVYYNRSSRTASAYNYRETAPAAAHRDMYSSASGLPSNASLYGGLAIGVPGEVAGLAAAHAAHGRLPWRSVVEPVSRVLRKGQRVSRPLADAIASKYPQVPDVAPFKELKDWMVNPATGKPYKEGDVLVDTKLADTMDKIANDPQVFYNGSLADDIVQEVLSAGGNITNDDLLNYQPRRLDPLMATLPSKGLTLYSLPPPSSGAVLSLILGIMDGYAGDSAKARSTKDGYVNFLHRLVESFKFAYAKRSGLGDAVFVNVTELVANMTSSSYASELRSRITDDATHDVNYYGPMFEWKEDSGTTHVSLVDSDGNAISVTATINTYFGSMVRGARTGIFYNNEMDDFSQPNKTNFFGLPASPTNFIEPGKRPMSSMAPTILVDSSGAVQFVSGAAGGSRITTAIAYMLARQLYLNETVKAAVDSYRLHHQLVPNFVTYNPDKCDIIKSELRRKGHAVQPSSSLSVIEAVQRLPNGKLQANWDFRKPRAAFSRTCLLAAVDNYTLQTEETPEWQKNCVSDSGTDIYQYNAVSSDSAVCSTIGDYVLNVLGGNAMDAGVATVSPTSKAQESAEAPFWFTTTGRLHSDSHCV</sequence>
<feature type="transmembrane region" description="Helical" evidence="5">
    <location>
        <begin position="570"/>
        <end position="594"/>
    </location>
</feature>
<dbReference type="PANTHER" id="PTHR11686">
    <property type="entry name" value="GAMMA GLUTAMYL TRANSPEPTIDASE"/>
    <property type="match status" value="1"/>
</dbReference>
<dbReference type="InterPro" id="IPR055262">
    <property type="entry name" value="GGT_CS"/>
</dbReference>
<dbReference type="Pfam" id="PF01019">
    <property type="entry name" value="G_glu_transpept"/>
    <property type="match status" value="2"/>
</dbReference>
<proteinExistence type="inferred from homology"/>
<dbReference type="SUPFAM" id="SSF56235">
    <property type="entry name" value="N-terminal nucleophile aminohydrolases (Ntn hydrolases)"/>
    <property type="match status" value="2"/>
</dbReference>
<reference evidence="7" key="1">
    <citation type="submission" date="2016-11" db="UniProtKB">
        <authorList>
            <consortium name="WormBaseParasite"/>
        </authorList>
    </citation>
    <scope>IDENTIFICATION</scope>
</reference>
<dbReference type="NCBIfam" id="TIGR00066">
    <property type="entry name" value="g_glut_trans"/>
    <property type="match status" value="2"/>
</dbReference>
<keyword evidence="2" id="KW-1202">Platelet aggregation activating toxin</keyword>
<dbReference type="FunFam" id="1.10.246.130:FF:000001">
    <property type="entry name" value="Gamma-glutamyltransferase 5 isoform 1"/>
    <property type="match status" value="2"/>
</dbReference>
<dbReference type="PROSITE" id="PS00462">
    <property type="entry name" value="G_GLU_TRANSPEPTIDASE"/>
    <property type="match status" value="1"/>
</dbReference>
<dbReference type="GO" id="GO:0006751">
    <property type="term" value="P:glutathione catabolic process"/>
    <property type="evidence" value="ECO:0007669"/>
    <property type="project" value="InterPro"/>
</dbReference>
<protein>
    <submittedName>
        <fullName evidence="7">Gamma-glutamyltranspeptidase 1</fullName>
    </submittedName>
</protein>
<dbReference type="Gene3D" id="3.60.20.40">
    <property type="match status" value="2"/>
</dbReference>
<dbReference type="GO" id="GO:0005886">
    <property type="term" value="C:plasma membrane"/>
    <property type="evidence" value="ECO:0007669"/>
    <property type="project" value="TreeGrafter"/>
</dbReference>
<dbReference type="Gene3D" id="1.10.246.130">
    <property type="match status" value="2"/>
</dbReference>
<keyword evidence="5" id="KW-0812">Transmembrane</keyword>
<dbReference type="AlphaFoldDB" id="A0A1I8G993"/>
<organism evidence="6 7">
    <name type="scientific">Macrostomum lignano</name>
    <dbReference type="NCBI Taxonomy" id="282301"/>
    <lineage>
        <taxon>Eukaryota</taxon>
        <taxon>Metazoa</taxon>
        <taxon>Spiralia</taxon>
        <taxon>Lophotrochozoa</taxon>
        <taxon>Platyhelminthes</taxon>
        <taxon>Rhabditophora</taxon>
        <taxon>Macrostomorpha</taxon>
        <taxon>Macrostomida</taxon>
        <taxon>Macrostomidae</taxon>
        <taxon>Macrostomum</taxon>
    </lineage>
</organism>
<dbReference type="InterPro" id="IPR029055">
    <property type="entry name" value="Ntn_hydrolases_N"/>
</dbReference>
<feature type="binding site" evidence="4">
    <location>
        <position position="1020"/>
    </location>
    <ligand>
        <name>L-glutamate</name>
        <dbReference type="ChEBI" id="CHEBI:29985"/>
    </ligand>
</feature>
<dbReference type="Proteomes" id="UP000095280">
    <property type="component" value="Unplaced"/>
</dbReference>
<feature type="binding site" evidence="4">
    <location>
        <position position="693"/>
    </location>
    <ligand>
        <name>L-glutamate</name>
        <dbReference type="ChEBI" id="CHEBI:29985"/>
    </ligand>
</feature>
<feature type="binding site" evidence="4">
    <location>
        <position position="1071"/>
    </location>
    <ligand>
        <name>L-glutamate</name>
        <dbReference type="ChEBI" id="CHEBI:29985"/>
    </ligand>
</feature>
<dbReference type="InterPro" id="IPR043138">
    <property type="entry name" value="GGT_lsub"/>
</dbReference>
<dbReference type="GO" id="GO:0036374">
    <property type="term" value="F:glutathione hydrolase activity"/>
    <property type="evidence" value="ECO:0007669"/>
    <property type="project" value="InterPro"/>
</dbReference>
<dbReference type="PANTHER" id="PTHR11686:SF9">
    <property type="entry name" value="RE13973P"/>
    <property type="match status" value="1"/>
</dbReference>
<dbReference type="InterPro" id="IPR043137">
    <property type="entry name" value="GGT_ssub_C"/>
</dbReference>
<evidence type="ECO:0000256" key="4">
    <source>
        <dbReference type="PIRSR" id="PIRSR600101-2"/>
    </source>
</evidence>
<keyword evidence="6" id="KW-1185">Reference proteome</keyword>
<dbReference type="PRINTS" id="PR01210">
    <property type="entry name" value="GGTRANSPTASE"/>
</dbReference>
<evidence type="ECO:0000256" key="2">
    <source>
        <dbReference type="ARBA" id="ARBA00084097"/>
    </source>
</evidence>
<accession>A0A1I8G993</accession>
<keyword evidence="2" id="KW-1199">Hemostasis impairing toxin</keyword>
<evidence type="ECO:0000313" key="7">
    <source>
        <dbReference type="WBParaSite" id="maker-uti_cns_0001226-snap-gene-1.13-mRNA-1"/>
    </source>
</evidence>
<feature type="binding site" evidence="4">
    <location>
        <begin position="996"/>
        <end position="998"/>
    </location>
    <ligand>
        <name>L-glutamate</name>
        <dbReference type="ChEBI" id="CHEBI:29985"/>
    </ligand>
</feature>
<comment type="similarity">
    <text evidence="1">Belongs to the gamma-glutamyltransferase family.</text>
</comment>
<dbReference type="FunFam" id="3.60.20.40:FF:000001">
    <property type="entry name" value="Gamma-glutamyltranspeptidase 1"/>
    <property type="match status" value="2"/>
</dbReference>
<dbReference type="InterPro" id="IPR000101">
    <property type="entry name" value="GGT_peptidase"/>
</dbReference>
<keyword evidence="2" id="KW-0800">Toxin</keyword>
<feature type="active site" description="Nucleophile" evidence="3">
    <location>
        <position position="978"/>
    </location>
</feature>